<feature type="region of interest" description="Disordered" evidence="1">
    <location>
        <begin position="488"/>
        <end position="534"/>
    </location>
</feature>
<dbReference type="EMBL" id="JARBHB010000001">
    <property type="protein sequence ID" value="KAJ8895347.1"/>
    <property type="molecule type" value="Genomic_DNA"/>
</dbReference>
<comment type="caution">
    <text evidence="2">The sequence shown here is derived from an EMBL/GenBank/DDBJ whole genome shotgun (WGS) entry which is preliminary data.</text>
</comment>
<feature type="region of interest" description="Disordered" evidence="1">
    <location>
        <begin position="665"/>
        <end position="696"/>
    </location>
</feature>
<feature type="compositionally biased region" description="Basic and acidic residues" evidence="1">
    <location>
        <begin position="43"/>
        <end position="53"/>
    </location>
</feature>
<feature type="region of interest" description="Disordered" evidence="1">
    <location>
        <begin position="217"/>
        <end position="241"/>
    </location>
</feature>
<protein>
    <submittedName>
        <fullName evidence="2">Uncharacterized protein</fullName>
    </submittedName>
</protein>
<proteinExistence type="predicted"/>
<feature type="compositionally biased region" description="Polar residues" evidence="1">
    <location>
        <begin position="232"/>
        <end position="241"/>
    </location>
</feature>
<gene>
    <name evidence="2" type="ORF">PR048_000679</name>
</gene>
<feature type="region of interest" description="Disordered" evidence="1">
    <location>
        <begin position="1"/>
        <end position="73"/>
    </location>
</feature>
<feature type="compositionally biased region" description="Polar residues" evidence="1">
    <location>
        <begin position="55"/>
        <end position="73"/>
    </location>
</feature>
<evidence type="ECO:0000256" key="1">
    <source>
        <dbReference type="SAM" id="MobiDB-lite"/>
    </source>
</evidence>
<evidence type="ECO:0000313" key="2">
    <source>
        <dbReference type="EMBL" id="KAJ8895347.1"/>
    </source>
</evidence>
<evidence type="ECO:0000313" key="3">
    <source>
        <dbReference type="Proteomes" id="UP001159363"/>
    </source>
</evidence>
<feature type="region of interest" description="Disordered" evidence="1">
    <location>
        <begin position="283"/>
        <end position="313"/>
    </location>
</feature>
<keyword evidence="3" id="KW-1185">Reference proteome</keyword>
<sequence length="724" mass="79259">MRAKKGEYGAAPELKVVGNRRSTSKTRQLATHRPARSPLVNRRGIETGSHRWEASSLTSQPPRPQQLQSESCTTKMDAKKIKITNNCWKRMWQGLKIEHDYGELKHTFSGRPGLIWRRDASRGLRQVLKGKYSNSSPRTSRVQFPAGHSQFSPVGILPNDNAGRRVFSGISHVFLLPATTPDCPRLPVTTRDYLRQLTTTCDYRRQLSTTGDNFRLPATTFDYPRQPETIRGNPSGTYANKTPANISLRLRLGVPRGGGGGDLLVPRLRTAELSPGDCREFGHASVSRRHTPPSFSPPCGDGGRKFARSTDENTSRQFRTLRVAAMAHLMCVAVSTLSPTRSSASNAGNSSQEGAPVSVDALNRGNAPVVFWRGCRGCRFAQLYQNATLILVDSGATDETPALTGPAGWPPGPQRLRLERQLVAARPTAASMAVRDATWRLVSLQHAIQYRHAGLQSSSAILINPSQQSSSILLSNPQQSSAILINPHHQSSGISSNSHNKSSGILSNPHHQSSAILSNHHQSSSTLSNPHHQSSATLLNNTHQYSVILIKFHQFSAILANHPQQFSPILSNPPHQSLPILRNPPKQSSVTSFIRLRLCRKKGKRRAVMLSGGSSFCFGQNYGRVRVRRGAGERNYPSRVRTRRTGLTSAIMVCSVGEVGGGFRHSSGDVSAPRGSTGQQGARRGSGRRRSRRGGSKCRMLTAGPYVWFAASVSHRLPFCGYPH</sequence>
<feature type="compositionally biased region" description="Basic residues" evidence="1">
    <location>
        <begin position="685"/>
        <end position="696"/>
    </location>
</feature>
<feature type="compositionally biased region" description="Polar residues" evidence="1">
    <location>
        <begin position="509"/>
        <end position="534"/>
    </location>
</feature>
<feature type="compositionally biased region" description="Basic and acidic residues" evidence="1">
    <location>
        <begin position="302"/>
        <end position="313"/>
    </location>
</feature>
<dbReference type="Proteomes" id="UP001159363">
    <property type="component" value="Chromosome 1"/>
</dbReference>
<name>A0ABQ9IFB6_9NEOP</name>
<accession>A0ABQ9IFB6</accession>
<feature type="compositionally biased region" description="Low complexity" evidence="1">
    <location>
        <begin position="491"/>
        <end position="507"/>
    </location>
</feature>
<feature type="compositionally biased region" description="Low complexity" evidence="1">
    <location>
        <begin position="674"/>
        <end position="683"/>
    </location>
</feature>
<organism evidence="2 3">
    <name type="scientific">Dryococelus australis</name>
    <dbReference type="NCBI Taxonomy" id="614101"/>
    <lineage>
        <taxon>Eukaryota</taxon>
        <taxon>Metazoa</taxon>
        <taxon>Ecdysozoa</taxon>
        <taxon>Arthropoda</taxon>
        <taxon>Hexapoda</taxon>
        <taxon>Insecta</taxon>
        <taxon>Pterygota</taxon>
        <taxon>Neoptera</taxon>
        <taxon>Polyneoptera</taxon>
        <taxon>Phasmatodea</taxon>
        <taxon>Verophasmatodea</taxon>
        <taxon>Anareolatae</taxon>
        <taxon>Phasmatidae</taxon>
        <taxon>Eurycanthinae</taxon>
        <taxon>Dryococelus</taxon>
    </lineage>
</organism>
<reference evidence="2 3" key="1">
    <citation type="submission" date="2023-02" db="EMBL/GenBank/DDBJ databases">
        <title>LHISI_Scaffold_Assembly.</title>
        <authorList>
            <person name="Stuart O.P."/>
            <person name="Cleave R."/>
            <person name="Magrath M.J.L."/>
            <person name="Mikheyev A.S."/>
        </authorList>
    </citation>
    <scope>NUCLEOTIDE SEQUENCE [LARGE SCALE GENOMIC DNA]</scope>
    <source>
        <strain evidence="2">Daus_M_001</strain>
        <tissue evidence="2">Leg muscle</tissue>
    </source>
</reference>